<dbReference type="SUPFAM" id="SSF53271">
    <property type="entry name" value="PRTase-like"/>
    <property type="match status" value="1"/>
</dbReference>
<dbReference type="RefSeq" id="WP_145183668.1">
    <property type="nucleotide sequence ID" value="NZ_CP036290.1"/>
</dbReference>
<keyword evidence="2" id="KW-0328">Glycosyltransferase</keyword>
<evidence type="ECO:0000313" key="3">
    <source>
        <dbReference type="Proteomes" id="UP000319342"/>
    </source>
</evidence>
<dbReference type="EMBL" id="CP036290">
    <property type="protein sequence ID" value="QDU83628.1"/>
    <property type="molecule type" value="Genomic_DNA"/>
</dbReference>
<dbReference type="InterPro" id="IPR029057">
    <property type="entry name" value="PRTase-like"/>
</dbReference>
<dbReference type="Gene3D" id="3.40.50.2020">
    <property type="match status" value="1"/>
</dbReference>
<dbReference type="OrthoDB" id="9781675at2"/>
<dbReference type="EC" id="2.4.2.9" evidence="2"/>
<accession>A0A518CWQ7</accession>
<dbReference type="CDD" id="cd06223">
    <property type="entry name" value="PRTases_typeI"/>
    <property type="match status" value="1"/>
</dbReference>
<name>A0A518CWQ7_9BACT</name>
<dbReference type="AlphaFoldDB" id="A0A518CWQ7"/>
<keyword evidence="3" id="KW-1185">Reference proteome</keyword>
<evidence type="ECO:0000259" key="1">
    <source>
        <dbReference type="Pfam" id="PF14681"/>
    </source>
</evidence>
<dbReference type="InterPro" id="IPR000836">
    <property type="entry name" value="PRTase_dom"/>
</dbReference>
<keyword evidence="2" id="KW-0808">Transferase</keyword>
<protein>
    <submittedName>
        <fullName evidence="2">Uracil phosphoribosyltransferase</fullName>
        <ecNumber evidence="2">2.4.2.9</ecNumber>
    </submittedName>
</protein>
<dbReference type="Proteomes" id="UP000319342">
    <property type="component" value="Chromosome"/>
</dbReference>
<dbReference type="GO" id="GO:0004845">
    <property type="term" value="F:uracil phosphoribosyltransferase activity"/>
    <property type="evidence" value="ECO:0007669"/>
    <property type="project" value="UniProtKB-EC"/>
</dbReference>
<feature type="domain" description="Phosphoribosyltransferase" evidence="1">
    <location>
        <begin position="16"/>
        <end position="220"/>
    </location>
</feature>
<gene>
    <name evidence="2" type="primary">upp</name>
    <name evidence="2" type="ORF">Pla163_07270</name>
</gene>
<evidence type="ECO:0000313" key="2">
    <source>
        <dbReference type="EMBL" id="QDU83628.1"/>
    </source>
</evidence>
<proteinExistence type="predicted"/>
<sequence>MHRSEHGYGERVTIFDDPVTATLLARLGSPDSTRAEVLANLRSVYAGLCAEAAVDRLPRVRREVPTRMEEKHPGTGIWRGELVDPASEVVVVDVIRGGIVPSQVCFEALSRILPEDHVRLDHLHMSRVTGPDGSITGTDLFGSKIGGPVEGRHLFVPDPMGATGSTVVTALDHYLESFGTPASVSVLTAICTPEFLRRVLEHPANVHVVTGRLDRGLSPDVVLATPPGTRWSEERGLDADGYIVPGAGGVGEVLNNSWC</sequence>
<reference evidence="2 3" key="1">
    <citation type="submission" date="2019-02" db="EMBL/GenBank/DDBJ databases">
        <title>Deep-cultivation of Planctomycetes and their phenomic and genomic characterization uncovers novel biology.</title>
        <authorList>
            <person name="Wiegand S."/>
            <person name="Jogler M."/>
            <person name="Boedeker C."/>
            <person name="Pinto D."/>
            <person name="Vollmers J."/>
            <person name="Rivas-Marin E."/>
            <person name="Kohn T."/>
            <person name="Peeters S.H."/>
            <person name="Heuer A."/>
            <person name="Rast P."/>
            <person name="Oberbeckmann S."/>
            <person name="Bunk B."/>
            <person name="Jeske O."/>
            <person name="Meyerdierks A."/>
            <person name="Storesund J.E."/>
            <person name="Kallscheuer N."/>
            <person name="Luecker S."/>
            <person name="Lage O.M."/>
            <person name="Pohl T."/>
            <person name="Merkel B.J."/>
            <person name="Hornburger P."/>
            <person name="Mueller R.-W."/>
            <person name="Bruemmer F."/>
            <person name="Labrenz M."/>
            <person name="Spormann A.M."/>
            <person name="Op den Camp H."/>
            <person name="Overmann J."/>
            <person name="Amann R."/>
            <person name="Jetten M.S.M."/>
            <person name="Mascher T."/>
            <person name="Medema M.H."/>
            <person name="Devos D.P."/>
            <person name="Kaster A.-K."/>
            <person name="Ovreas L."/>
            <person name="Rohde M."/>
            <person name="Galperin M.Y."/>
            <person name="Jogler C."/>
        </authorList>
    </citation>
    <scope>NUCLEOTIDE SEQUENCE [LARGE SCALE GENOMIC DNA]</scope>
    <source>
        <strain evidence="2 3">Pla163</strain>
    </source>
</reference>
<dbReference type="Pfam" id="PF14681">
    <property type="entry name" value="UPRTase"/>
    <property type="match status" value="1"/>
</dbReference>
<organism evidence="2 3">
    <name type="scientific">Rohdeia mirabilis</name>
    <dbReference type="NCBI Taxonomy" id="2528008"/>
    <lineage>
        <taxon>Bacteria</taxon>
        <taxon>Pseudomonadati</taxon>
        <taxon>Planctomycetota</taxon>
        <taxon>Planctomycetia</taxon>
        <taxon>Planctomycetia incertae sedis</taxon>
        <taxon>Rohdeia</taxon>
    </lineage>
</organism>